<evidence type="ECO:0000313" key="2">
    <source>
        <dbReference type="EMBL" id="QHI95704.1"/>
    </source>
</evidence>
<evidence type="ECO:0000313" key="3">
    <source>
        <dbReference type="Proteomes" id="UP000463975"/>
    </source>
</evidence>
<keyword evidence="1" id="KW-0812">Transmembrane</keyword>
<dbReference type="InterPro" id="IPR007383">
    <property type="entry name" value="DUF445"/>
</dbReference>
<sequence length="424" mass="47280">MMAENGQEKVRKCTPSFLATSLLVGMGSVAVTASLPIWRRLYGQNLVLDVIQAGSRAGLVGGIADWFAVTALFRHPLGLPIPHTAILPRKKEQIGEALGRFIAEHFFSEKDVAAALQRFDFAKLLSQSLNDADNFSSISQQLRVIIPSLLTRLSDGRGATFLARVLDVFIKRDDIAPLIIRILKVMVDGDIHQEVFSFILVQFREMVMTRETELRDFVEARVREQGGRLVGWAIGSSVANQVLHALKVELERVDPMDSDLRHSFTSWIRGKISELEKDPDQAQKLIVKLRTFFTHESLRVWAGSLWVRLRDMVEEDSSRPDGWSAQSFDALLCQMIEALETQAGLATKLNQTIDAVILGLLPSIRREISTLIPRVVNNWDGPTLSARIENGVGQDLAFIRINGTIVGFFIGAILEIILNLIGYL</sequence>
<keyword evidence="1" id="KW-1133">Transmembrane helix</keyword>
<feature type="transmembrane region" description="Helical" evidence="1">
    <location>
        <begin position="397"/>
        <end position="421"/>
    </location>
</feature>
<dbReference type="EMBL" id="CP047652">
    <property type="protein sequence ID" value="QHI95704.1"/>
    <property type="molecule type" value="Genomic_DNA"/>
</dbReference>
<reference evidence="2 3" key="1">
    <citation type="submission" date="2020-01" db="EMBL/GenBank/DDBJ databases">
        <title>Genome sequencing of strain KACC 21507.</title>
        <authorList>
            <person name="Heo J."/>
            <person name="Kim S.-J."/>
            <person name="Kim J.-S."/>
            <person name="Hong S.-B."/>
            <person name="Kwon S.-W."/>
        </authorList>
    </citation>
    <scope>NUCLEOTIDE SEQUENCE [LARGE SCALE GENOMIC DNA]</scope>
    <source>
        <strain evidence="2 3">KACC 21507</strain>
    </source>
</reference>
<protein>
    <submittedName>
        <fullName evidence="2">DUF445 family protein</fullName>
    </submittedName>
</protein>
<keyword evidence="3" id="KW-1185">Reference proteome</keyword>
<keyword evidence="1" id="KW-0472">Membrane</keyword>
<gene>
    <name evidence="2" type="ORF">GT348_05030</name>
</gene>
<dbReference type="PANTHER" id="PTHR38442">
    <property type="entry name" value="INNER MEMBRANE PROTEIN-RELATED"/>
    <property type="match status" value="1"/>
</dbReference>
<evidence type="ECO:0000256" key="1">
    <source>
        <dbReference type="SAM" id="Phobius"/>
    </source>
</evidence>
<dbReference type="AlphaFoldDB" id="A0A6P1NGS3"/>
<dbReference type="GO" id="GO:0005886">
    <property type="term" value="C:plasma membrane"/>
    <property type="evidence" value="ECO:0007669"/>
    <property type="project" value="TreeGrafter"/>
</dbReference>
<dbReference type="KEGG" id="bomb:GT348_05030"/>
<accession>A0A6P1NGS3</accession>
<proteinExistence type="predicted"/>
<organism evidence="2 3">
    <name type="scientific">Aristophania vespae</name>
    <dbReference type="NCBI Taxonomy" id="2697033"/>
    <lineage>
        <taxon>Bacteria</taxon>
        <taxon>Pseudomonadati</taxon>
        <taxon>Pseudomonadota</taxon>
        <taxon>Alphaproteobacteria</taxon>
        <taxon>Acetobacterales</taxon>
        <taxon>Acetobacteraceae</taxon>
        <taxon>Aristophania</taxon>
    </lineage>
</organism>
<dbReference type="Proteomes" id="UP000463975">
    <property type="component" value="Chromosome"/>
</dbReference>
<dbReference type="Pfam" id="PF04286">
    <property type="entry name" value="DUF445"/>
    <property type="match status" value="1"/>
</dbReference>
<name>A0A6P1NGS3_9PROT</name>
<dbReference type="RefSeq" id="WP_160618780.1">
    <property type="nucleotide sequence ID" value="NZ_CP047652.1"/>
</dbReference>
<dbReference type="PANTHER" id="PTHR38442:SF1">
    <property type="entry name" value="INNER MEMBRANE PROTEIN"/>
    <property type="match status" value="1"/>
</dbReference>